<evidence type="ECO:0000313" key="9">
    <source>
        <dbReference type="EMBL" id="GCD11436.1"/>
    </source>
</evidence>
<dbReference type="GO" id="GO:0016301">
    <property type="term" value="F:kinase activity"/>
    <property type="evidence" value="ECO:0007669"/>
    <property type="project" value="UniProtKB-KW"/>
</dbReference>
<comment type="caution">
    <text evidence="9">The sequence shown here is derived from an EMBL/GenBank/DDBJ whole genome shotgun (WGS) entry which is preliminary data.</text>
</comment>
<keyword evidence="6" id="KW-0418">Kinase</keyword>
<evidence type="ECO:0000256" key="6">
    <source>
        <dbReference type="ARBA" id="ARBA00022777"/>
    </source>
</evidence>
<dbReference type="OrthoDB" id="9808134at2"/>
<evidence type="ECO:0000256" key="7">
    <source>
        <dbReference type="PROSITE-ProRule" id="PRU00423"/>
    </source>
</evidence>
<dbReference type="CDD" id="cd05564">
    <property type="entry name" value="PTS_IIB_chitobiose_lichenan"/>
    <property type="match status" value="1"/>
</dbReference>
<dbReference type="Pfam" id="PF02302">
    <property type="entry name" value="PTS_IIB"/>
    <property type="match status" value="1"/>
</dbReference>
<dbReference type="GO" id="GO:0009401">
    <property type="term" value="P:phosphoenolpyruvate-dependent sugar phosphotransferase system"/>
    <property type="evidence" value="ECO:0007669"/>
    <property type="project" value="UniProtKB-KW"/>
</dbReference>
<dbReference type="InterPro" id="IPR003501">
    <property type="entry name" value="PTS_EIIB_2/3"/>
</dbReference>
<evidence type="ECO:0000313" key="10">
    <source>
        <dbReference type="Proteomes" id="UP000287872"/>
    </source>
</evidence>
<evidence type="ECO:0000256" key="5">
    <source>
        <dbReference type="ARBA" id="ARBA00022683"/>
    </source>
</evidence>
<dbReference type="GO" id="GO:0008982">
    <property type="term" value="F:protein-N(PI)-phosphohistidine-sugar phosphotransferase activity"/>
    <property type="evidence" value="ECO:0007669"/>
    <property type="project" value="InterPro"/>
</dbReference>
<evidence type="ECO:0000256" key="4">
    <source>
        <dbReference type="ARBA" id="ARBA00022679"/>
    </source>
</evidence>
<protein>
    <submittedName>
        <fullName evidence="9">PTS sugar transporter subunit IIB</fullName>
    </submittedName>
</protein>
<organism evidence="9 10">
    <name type="scientific">Clostridium tagluense</name>
    <dbReference type="NCBI Taxonomy" id="360422"/>
    <lineage>
        <taxon>Bacteria</taxon>
        <taxon>Bacillati</taxon>
        <taxon>Bacillota</taxon>
        <taxon>Clostridia</taxon>
        <taxon>Eubacteriales</taxon>
        <taxon>Clostridiaceae</taxon>
        <taxon>Clostridium</taxon>
    </lineage>
</organism>
<keyword evidence="4" id="KW-0808">Transferase</keyword>
<dbReference type="SUPFAM" id="SSF52794">
    <property type="entry name" value="PTS system IIB component-like"/>
    <property type="match status" value="1"/>
</dbReference>
<reference evidence="9 10" key="1">
    <citation type="submission" date="2018-11" db="EMBL/GenBank/DDBJ databases">
        <title>Genome sequencing and assembly of Clostridium tagluense strain A121.</title>
        <authorList>
            <person name="Murakami T."/>
            <person name="Segawa T."/>
            <person name="Shcherbakova V.A."/>
            <person name="Mori H."/>
            <person name="Yoshimura Y."/>
        </authorList>
    </citation>
    <scope>NUCLEOTIDE SEQUENCE [LARGE SCALE GENOMIC DNA]</scope>
    <source>
        <strain evidence="9 10">A121</strain>
    </source>
</reference>
<sequence>MNILLCCAGGMSTSLLVKKMQEAAVQMGIESKIWAIGEAQVVDNIQNADVLLLGPQIRFKLNDLKKMGKEQHIPVEVISMIDYGRINGKAVLEYAMKLIELQKES</sequence>
<keyword evidence="1" id="KW-0813">Transport</keyword>
<dbReference type="PANTHER" id="PTHR34581">
    <property type="entry name" value="PTS SYSTEM N,N'-DIACETYLCHITOBIOSE-SPECIFIC EIIB COMPONENT"/>
    <property type="match status" value="1"/>
</dbReference>
<dbReference type="InterPro" id="IPR013012">
    <property type="entry name" value="PTS_EIIB_3"/>
</dbReference>
<dbReference type="PANTHER" id="PTHR34581:SF2">
    <property type="entry name" value="PTS SYSTEM N,N'-DIACETYLCHITOBIOSE-SPECIFIC EIIB COMPONENT"/>
    <property type="match status" value="1"/>
</dbReference>
<evidence type="ECO:0000256" key="2">
    <source>
        <dbReference type="ARBA" id="ARBA00022553"/>
    </source>
</evidence>
<keyword evidence="5" id="KW-0598">Phosphotransferase system</keyword>
<proteinExistence type="predicted"/>
<feature type="domain" description="PTS EIIB type-3" evidence="8">
    <location>
        <begin position="1"/>
        <end position="105"/>
    </location>
</feature>
<dbReference type="Proteomes" id="UP000287872">
    <property type="component" value="Unassembled WGS sequence"/>
</dbReference>
<evidence type="ECO:0000256" key="1">
    <source>
        <dbReference type="ARBA" id="ARBA00022448"/>
    </source>
</evidence>
<evidence type="ECO:0000259" key="8">
    <source>
        <dbReference type="PROSITE" id="PS51100"/>
    </source>
</evidence>
<evidence type="ECO:0000256" key="3">
    <source>
        <dbReference type="ARBA" id="ARBA00022597"/>
    </source>
</evidence>
<accession>A0A401UPI4</accession>
<dbReference type="Gene3D" id="3.40.50.2300">
    <property type="match status" value="1"/>
</dbReference>
<dbReference type="InterPro" id="IPR051819">
    <property type="entry name" value="PTS_sugar-specific_EIIB"/>
</dbReference>
<dbReference type="InterPro" id="IPR036095">
    <property type="entry name" value="PTS_EIIB-like_sf"/>
</dbReference>
<feature type="modified residue" description="Phosphocysteine; by EIIA" evidence="7">
    <location>
        <position position="7"/>
    </location>
</feature>
<keyword evidence="3 9" id="KW-0762">Sugar transport</keyword>
<dbReference type="EMBL" id="BHYK01000018">
    <property type="protein sequence ID" value="GCD11436.1"/>
    <property type="molecule type" value="Genomic_DNA"/>
</dbReference>
<dbReference type="PROSITE" id="PS51100">
    <property type="entry name" value="PTS_EIIB_TYPE_3"/>
    <property type="match status" value="1"/>
</dbReference>
<dbReference type="GeneID" id="77240176"/>
<name>A0A401UPI4_9CLOT</name>
<keyword evidence="10" id="KW-1185">Reference proteome</keyword>
<keyword evidence="2" id="KW-0597">Phosphoprotein</keyword>
<gene>
    <name evidence="9" type="primary">celA</name>
    <name evidence="9" type="ORF">Ctaglu_30590</name>
</gene>
<dbReference type="RefSeq" id="WP_125003255.1">
    <property type="nucleotide sequence ID" value="NZ_BHYK01000018.1"/>
</dbReference>
<dbReference type="AlphaFoldDB" id="A0A401UPI4"/>